<keyword evidence="13" id="KW-0269">Exonuclease</keyword>
<dbReference type="HOGENOM" id="CLU_016428_4_2_1"/>
<dbReference type="PROSITE" id="PS51450">
    <property type="entry name" value="LRR"/>
    <property type="match status" value="2"/>
</dbReference>
<evidence type="ECO:0000313" key="24">
    <source>
        <dbReference type="Proteomes" id="UP000030655"/>
    </source>
</evidence>
<evidence type="ECO:0000256" key="19">
    <source>
        <dbReference type="ARBA" id="ARBA00030493"/>
    </source>
</evidence>
<dbReference type="SUPFAM" id="SSF56219">
    <property type="entry name" value="DNase I-like"/>
    <property type="match status" value="1"/>
</dbReference>
<dbReference type="GO" id="GO:0005737">
    <property type="term" value="C:cytoplasm"/>
    <property type="evidence" value="ECO:0007669"/>
    <property type="project" value="UniProtKB-SubCell"/>
</dbReference>
<keyword evidence="24" id="KW-1185">Reference proteome</keyword>
<evidence type="ECO:0000256" key="12">
    <source>
        <dbReference type="ARBA" id="ARBA00022801"/>
    </source>
</evidence>
<name>A0A059EZH0_9MICR</name>
<dbReference type="Pfam" id="PF00560">
    <property type="entry name" value="LRR_1"/>
    <property type="match status" value="1"/>
</dbReference>
<keyword evidence="9" id="KW-0540">Nuclease</keyword>
<evidence type="ECO:0000256" key="13">
    <source>
        <dbReference type="ARBA" id="ARBA00022839"/>
    </source>
</evidence>
<reference evidence="24" key="1">
    <citation type="submission" date="2013-02" db="EMBL/GenBank/DDBJ databases">
        <authorList>
            <consortium name="The Broad Institute Genome Sequencing Platform"/>
            <person name="Cuomo C."/>
            <person name="Becnel J."/>
            <person name="Sanscrainte N."/>
            <person name="Walker B."/>
            <person name="Young S.K."/>
            <person name="Zeng Q."/>
            <person name="Gargeya S."/>
            <person name="Fitzgerald M."/>
            <person name="Haas B."/>
            <person name="Abouelleil A."/>
            <person name="Alvarado L."/>
            <person name="Arachchi H.M."/>
            <person name="Berlin A.M."/>
            <person name="Chapman S.B."/>
            <person name="Dewar J."/>
            <person name="Goldberg J."/>
            <person name="Griggs A."/>
            <person name="Gujja S."/>
            <person name="Hansen M."/>
            <person name="Howarth C."/>
            <person name="Imamovic A."/>
            <person name="Larimer J."/>
            <person name="McCowan C."/>
            <person name="Murphy C."/>
            <person name="Neiman D."/>
            <person name="Pearson M."/>
            <person name="Priest M."/>
            <person name="Roberts A."/>
            <person name="Saif S."/>
            <person name="Shea T."/>
            <person name="Sisk P."/>
            <person name="Sykes S."/>
            <person name="Wortman J."/>
            <person name="Nusbaum C."/>
            <person name="Birren B."/>
        </authorList>
    </citation>
    <scope>NUCLEOTIDE SEQUENCE [LARGE SCALE GENOMIC DNA]</scope>
    <source>
        <strain evidence="24">PRA339</strain>
    </source>
</reference>
<dbReference type="SMART" id="SM00369">
    <property type="entry name" value="LRR_TYP"/>
    <property type="match status" value="3"/>
</dbReference>
<evidence type="ECO:0000256" key="20">
    <source>
        <dbReference type="ARBA" id="ARBA00031469"/>
    </source>
</evidence>
<keyword evidence="15" id="KW-0694">RNA-binding</keyword>
<feature type="domain" description="Endonuclease/exonuclease/phosphatase" evidence="22">
    <location>
        <begin position="212"/>
        <end position="472"/>
    </location>
</feature>
<evidence type="ECO:0000259" key="22">
    <source>
        <dbReference type="Pfam" id="PF03372"/>
    </source>
</evidence>
<dbReference type="InterPro" id="IPR003591">
    <property type="entry name" value="Leu-rich_rpt_typical-subtyp"/>
</dbReference>
<dbReference type="Gene3D" id="3.60.10.10">
    <property type="entry name" value="Endonuclease/exonuclease/phosphatase"/>
    <property type="match status" value="1"/>
</dbReference>
<keyword evidence="18" id="KW-0539">Nucleus</keyword>
<dbReference type="EC" id="3.1.13.4" evidence="6"/>
<keyword evidence="11" id="KW-0677">Repeat</keyword>
<evidence type="ECO:0000256" key="6">
    <source>
        <dbReference type="ARBA" id="ARBA00012161"/>
    </source>
</evidence>
<comment type="subcellular location">
    <subcellularLocation>
        <location evidence="4">Cytoplasm</location>
    </subcellularLocation>
    <subcellularLocation>
        <location evidence="3">Nucleus</location>
    </subcellularLocation>
</comment>
<evidence type="ECO:0000256" key="16">
    <source>
        <dbReference type="ARBA" id="ARBA00023015"/>
    </source>
</evidence>
<gene>
    <name evidence="23" type="ORF">H312_02167</name>
</gene>
<proteinExistence type="inferred from homology"/>
<dbReference type="GO" id="GO:0046872">
    <property type="term" value="F:metal ion binding"/>
    <property type="evidence" value="ECO:0007669"/>
    <property type="project" value="UniProtKB-KW"/>
</dbReference>
<dbReference type="InterPro" id="IPR036691">
    <property type="entry name" value="Endo/exonu/phosph_ase_sf"/>
</dbReference>
<keyword evidence="10" id="KW-0479">Metal-binding</keyword>
<dbReference type="Gene3D" id="3.80.10.10">
    <property type="entry name" value="Ribonuclease Inhibitor"/>
    <property type="match status" value="1"/>
</dbReference>
<evidence type="ECO:0000256" key="3">
    <source>
        <dbReference type="ARBA" id="ARBA00004123"/>
    </source>
</evidence>
<evidence type="ECO:0000256" key="1">
    <source>
        <dbReference type="ARBA" id="ARBA00001663"/>
    </source>
</evidence>
<evidence type="ECO:0000313" key="23">
    <source>
        <dbReference type="EMBL" id="KCZ80443.1"/>
    </source>
</evidence>
<keyword evidence="12" id="KW-0378">Hydrolase</keyword>
<dbReference type="GO" id="GO:0003723">
    <property type="term" value="F:RNA binding"/>
    <property type="evidence" value="ECO:0007669"/>
    <property type="project" value="UniProtKB-KW"/>
</dbReference>
<evidence type="ECO:0000256" key="18">
    <source>
        <dbReference type="ARBA" id="ARBA00023242"/>
    </source>
</evidence>
<dbReference type="PANTHER" id="PTHR12121">
    <property type="entry name" value="CARBON CATABOLITE REPRESSOR PROTEIN 4"/>
    <property type="match status" value="1"/>
</dbReference>
<dbReference type="InterPro" id="IPR005135">
    <property type="entry name" value="Endo/exonuclease/phosphatase"/>
</dbReference>
<keyword evidence="7" id="KW-0963">Cytoplasm</keyword>
<keyword evidence="8" id="KW-0433">Leucine-rich repeat</keyword>
<evidence type="ECO:0000256" key="7">
    <source>
        <dbReference type="ARBA" id="ARBA00022490"/>
    </source>
</evidence>
<dbReference type="VEuPathDB" id="MicrosporidiaDB:H312_02167"/>
<dbReference type="PANTHER" id="PTHR12121:SF100">
    <property type="entry name" value="POLY(A)-SPECIFIC RIBONUCLEASE"/>
    <property type="match status" value="1"/>
</dbReference>
<evidence type="ECO:0000256" key="9">
    <source>
        <dbReference type="ARBA" id="ARBA00022722"/>
    </source>
</evidence>
<comment type="similarity">
    <text evidence="5">Belongs to the CCR4/nocturin family.</text>
</comment>
<dbReference type="InterPro" id="IPR001611">
    <property type="entry name" value="Leu-rich_rpt"/>
</dbReference>
<keyword evidence="17" id="KW-0804">Transcription</keyword>
<reference evidence="23 24" key="2">
    <citation type="submission" date="2014-03" db="EMBL/GenBank/DDBJ databases">
        <title>The Genome Sequence of Anncaliia algerae insect isolate PRA339.</title>
        <authorList>
            <consortium name="The Broad Institute Genome Sequencing Platform"/>
            <consortium name="The Broad Institute Genome Sequencing Center for Infectious Disease"/>
            <person name="Cuomo C."/>
            <person name="Becnel J."/>
            <person name="Sanscrainte N."/>
            <person name="Walker B."/>
            <person name="Young S.K."/>
            <person name="Zeng Q."/>
            <person name="Gargeya S."/>
            <person name="Fitzgerald M."/>
            <person name="Haas B."/>
            <person name="Abouelleil A."/>
            <person name="Alvarado L."/>
            <person name="Arachchi H.M."/>
            <person name="Berlin A.M."/>
            <person name="Chapman S.B."/>
            <person name="Dewar J."/>
            <person name="Goldberg J."/>
            <person name="Griggs A."/>
            <person name="Gujja S."/>
            <person name="Hansen M."/>
            <person name="Howarth C."/>
            <person name="Imamovic A."/>
            <person name="Larimer J."/>
            <person name="McCowan C."/>
            <person name="Murphy C."/>
            <person name="Neiman D."/>
            <person name="Pearson M."/>
            <person name="Priest M."/>
            <person name="Roberts A."/>
            <person name="Saif S."/>
            <person name="Shea T."/>
            <person name="Sisk P."/>
            <person name="Sykes S."/>
            <person name="Wortman J."/>
            <person name="Nusbaum C."/>
            <person name="Birren B."/>
        </authorList>
    </citation>
    <scope>NUCLEOTIDE SEQUENCE [LARGE SCALE GENOMIC DNA]</scope>
    <source>
        <strain evidence="23 24">PRA339</strain>
    </source>
</reference>
<evidence type="ECO:0000256" key="5">
    <source>
        <dbReference type="ARBA" id="ARBA00010774"/>
    </source>
</evidence>
<comment type="catalytic activity">
    <reaction evidence="1">
        <text>Exonucleolytic cleavage of poly(A) to 5'-AMP.</text>
        <dbReference type="EC" id="3.1.13.4"/>
    </reaction>
</comment>
<evidence type="ECO:0000256" key="4">
    <source>
        <dbReference type="ARBA" id="ARBA00004496"/>
    </source>
</evidence>
<evidence type="ECO:0000256" key="8">
    <source>
        <dbReference type="ARBA" id="ARBA00022614"/>
    </source>
</evidence>
<keyword evidence="14" id="KW-0460">Magnesium</keyword>
<evidence type="ECO:0000256" key="14">
    <source>
        <dbReference type="ARBA" id="ARBA00022842"/>
    </source>
</evidence>
<dbReference type="Proteomes" id="UP000030655">
    <property type="component" value="Unassembled WGS sequence"/>
</dbReference>
<evidence type="ECO:0000256" key="10">
    <source>
        <dbReference type="ARBA" id="ARBA00022723"/>
    </source>
</evidence>
<dbReference type="InterPro" id="IPR050410">
    <property type="entry name" value="CCR4/nocturin_mRNA_transcr"/>
</dbReference>
<dbReference type="EMBL" id="KK365181">
    <property type="protein sequence ID" value="KCZ80443.1"/>
    <property type="molecule type" value="Genomic_DNA"/>
</dbReference>
<evidence type="ECO:0000256" key="15">
    <source>
        <dbReference type="ARBA" id="ARBA00022884"/>
    </source>
</evidence>
<accession>A0A059EZH0</accession>
<dbReference type="Pfam" id="PF03372">
    <property type="entry name" value="Exo_endo_phos"/>
    <property type="match status" value="1"/>
</dbReference>
<comment type="cofactor">
    <cofactor evidence="2">
        <name>Mg(2+)</name>
        <dbReference type="ChEBI" id="CHEBI:18420"/>
    </cofactor>
</comment>
<dbReference type="GO" id="GO:0004535">
    <property type="term" value="F:poly(A)-specific ribonuclease activity"/>
    <property type="evidence" value="ECO:0007669"/>
    <property type="project" value="UniProtKB-EC"/>
</dbReference>
<dbReference type="GO" id="GO:0005634">
    <property type="term" value="C:nucleus"/>
    <property type="evidence" value="ECO:0007669"/>
    <property type="project" value="UniProtKB-SubCell"/>
</dbReference>
<dbReference type="AlphaFoldDB" id="A0A059EZH0"/>
<protein>
    <recommendedName>
        <fullName evidence="6">poly(A)-specific ribonuclease</fullName>
        <ecNumber evidence="6">3.1.13.4</ecNumber>
    </recommendedName>
    <alternativeName>
        <fullName evidence="19">Carbon catabolite repressor protein 4</fullName>
    </alternativeName>
    <alternativeName>
        <fullName evidence="20">Cytoplasmic deadenylase</fullName>
    </alternativeName>
    <alternativeName>
        <fullName evidence="21">Glucose-repressible alcohol dehydrogenase transcriptional effector</fullName>
    </alternativeName>
</protein>
<evidence type="ECO:0000256" key="11">
    <source>
        <dbReference type="ARBA" id="ARBA00022737"/>
    </source>
</evidence>
<dbReference type="Pfam" id="PF13855">
    <property type="entry name" value="LRR_8"/>
    <property type="match status" value="1"/>
</dbReference>
<evidence type="ECO:0000256" key="2">
    <source>
        <dbReference type="ARBA" id="ARBA00001946"/>
    </source>
</evidence>
<evidence type="ECO:0000256" key="17">
    <source>
        <dbReference type="ARBA" id="ARBA00023163"/>
    </source>
</evidence>
<evidence type="ECO:0000256" key="21">
    <source>
        <dbReference type="ARBA" id="ARBA00033317"/>
    </source>
</evidence>
<dbReference type="SUPFAM" id="SSF52058">
    <property type="entry name" value="L domain-like"/>
    <property type="match status" value="1"/>
</dbReference>
<dbReference type="STRING" id="1288291.A0A059EZH0"/>
<dbReference type="InterPro" id="IPR032675">
    <property type="entry name" value="LRR_dom_sf"/>
</dbReference>
<keyword evidence="16" id="KW-0805">Transcription regulation</keyword>
<dbReference type="OrthoDB" id="428734at2759"/>
<sequence>MSTPTRKRSNQKKTVYRSNIAEIPPNTWEGLDLSNQGLRNISPEIFEHTFIRELNLDGNQIKEIPSEISKLEYLEIISASNNKLWRLPPEICKCKNLKTLDLSDNHLSSIPLELGNLYQIEHLDLDKNPLIEPFSSVYKNRGGIGLISFCREHNLLYPEPFERQWMLINLNYEERELIKIGSYNILAARCCNAKNYPFLPLNTLKPEWRFESILNEIMTYNVDILSLQELENMTYKSLFSTTLEDKCFYDSVFFPKSRIKALSPLDKESVDGCVIFWKKNLFKLIEQKNIEFVKLIAEHPLMSKYEDILIRNSDKDNIAVMILLEKINKDQLIIVNAHLHWNHEFSDIKLLQSVVLLEEISKFKKKYPKAGIVLCGDFNSLKDSEVISFIKNGQSEIKMKEDFLKFEHKLKMIDTHENIDFPFTHFHVKFKALIDYILCTDNIGVEKILLPPNSDYFDSIIALPTVHFPSDHLFIGAEVYLKKNKD</sequence>
<organism evidence="23 24">
    <name type="scientific">Anncaliia algerae PRA339</name>
    <dbReference type="NCBI Taxonomy" id="1288291"/>
    <lineage>
        <taxon>Eukaryota</taxon>
        <taxon>Fungi</taxon>
        <taxon>Fungi incertae sedis</taxon>
        <taxon>Microsporidia</taxon>
        <taxon>Tubulinosematoidea</taxon>
        <taxon>Tubulinosematidae</taxon>
        <taxon>Anncaliia</taxon>
    </lineage>
</organism>